<dbReference type="KEGG" id="hro:HELRODRAFT_183808"/>
<organism evidence="2 3">
    <name type="scientific">Helobdella robusta</name>
    <name type="common">Californian leech</name>
    <dbReference type="NCBI Taxonomy" id="6412"/>
    <lineage>
        <taxon>Eukaryota</taxon>
        <taxon>Metazoa</taxon>
        <taxon>Spiralia</taxon>
        <taxon>Lophotrochozoa</taxon>
        <taxon>Annelida</taxon>
        <taxon>Clitellata</taxon>
        <taxon>Hirudinea</taxon>
        <taxon>Rhynchobdellida</taxon>
        <taxon>Glossiphoniidae</taxon>
        <taxon>Helobdella</taxon>
    </lineage>
</organism>
<dbReference type="AlphaFoldDB" id="T1FK81"/>
<reference evidence="2" key="3">
    <citation type="submission" date="2015-06" db="UniProtKB">
        <authorList>
            <consortium name="EnsemblMetazoa"/>
        </authorList>
    </citation>
    <scope>IDENTIFICATION</scope>
</reference>
<reference evidence="1 3" key="2">
    <citation type="journal article" date="2013" name="Nature">
        <title>Insights into bilaterian evolution from three spiralian genomes.</title>
        <authorList>
            <person name="Simakov O."/>
            <person name="Marletaz F."/>
            <person name="Cho S.J."/>
            <person name="Edsinger-Gonzales E."/>
            <person name="Havlak P."/>
            <person name="Hellsten U."/>
            <person name="Kuo D.H."/>
            <person name="Larsson T."/>
            <person name="Lv J."/>
            <person name="Arendt D."/>
            <person name="Savage R."/>
            <person name="Osoegawa K."/>
            <person name="de Jong P."/>
            <person name="Grimwood J."/>
            <person name="Chapman J.A."/>
            <person name="Shapiro H."/>
            <person name="Aerts A."/>
            <person name="Otillar R.P."/>
            <person name="Terry A.Y."/>
            <person name="Boore J.L."/>
            <person name="Grigoriev I.V."/>
            <person name="Lindberg D.R."/>
            <person name="Seaver E.C."/>
            <person name="Weisblat D.A."/>
            <person name="Putnam N.H."/>
            <person name="Rokhsar D.S."/>
        </authorList>
    </citation>
    <scope>NUCLEOTIDE SEQUENCE</scope>
</reference>
<dbReference type="GeneID" id="20209230"/>
<evidence type="ECO:0000313" key="1">
    <source>
        <dbReference type="EMBL" id="ESO10282.1"/>
    </source>
</evidence>
<reference evidence="3" key="1">
    <citation type="submission" date="2012-12" db="EMBL/GenBank/DDBJ databases">
        <authorList>
            <person name="Hellsten U."/>
            <person name="Grimwood J."/>
            <person name="Chapman J.A."/>
            <person name="Shapiro H."/>
            <person name="Aerts A."/>
            <person name="Otillar R.P."/>
            <person name="Terry A.Y."/>
            <person name="Boore J.L."/>
            <person name="Simakov O."/>
            <person name="Marletaz F."/>
            <person name="Cho S.-J."/>
            <person name="Edsinger-Gonzales E."/>
            <person name="Havlak P."/>
            <person name="Kuo D.-H."/>
            <person name="Larsson T."/>
            <person name="Lv J."/>
            <person name="Arendt D."/>
            <person name="Savage R."/>
            <person name="Osoegawa K."/>
            <person name="de Jong P."/>
            <person name="Lindberg D.R."/>
            <person name="Seaver E.C."/>
            <person name="Weisblat D.A."/>
            <person name="Putnam N.H."/>
            <person name="Grigoriev I.V."/>
            <person name="Rokhsar D.S."/>
        </authorList>
    </citation>
    <scope>NUCLEOTIDE SEQUENCE</scope>
</reference>
<dbReference type="RefSeq" id="XP_009011638.1">
    <property type="nucleotide sequence ID" value="XM_009013390.1"/>
</dbReference>
<accession>T1FK81</accession>
<dbReference type="EMBL" id="KB095901">
    <property type="protein sequence ID" value="ESO10282.1"/>
    <property type="molecule type" value="Genomic_DNA"/>
</dbReference>
<dbReference type="EMBL" id="AMQM01008991">
    <property type="status" value="NOT_ANNOTATED_CDS"/>
    <property type="molecule type" value="Genomic_DNA"/>
</dbReference>
<dbReference type="Proteomes" id="UP000015101">
    <property type="component" value="Unassembled WGS sequence"/>
</dbReference>
<evidence type="ECO:0000313" key="3">
    <source>
        <dbReference type="Proteomes" id="UP000015101"/>
    </source>
</evidence>
<evidence type="ECO:0000313" key="2">
    <source>
        <dbReference type="EnsemblMetazoa" id="HelroP183808"/>
    </source>
</evidence>
<protein>
    <submittedName>
        <fullName evidence="1 2">Uncharacterized protein</fullName>
    </submittedName>
</protein>
<sequence>MPQFLHSLRAMHCQIHNPPTTFSLPFPRTLNTTETFQRPVSLQPDDEVVQPSEELTKDVETFFKDMSEKHEKMKALLREEAPIFEKEASMFGIAKELVVSLEKLFPRPTCVCDQS</sequence>
<keyword evidence="3" id="KW-1185">Reference proteome</keyword>
<dbReference type="EnsemblMetazoa" id="HelroT183808">
    <property type="protein sequence ID" value="HelroP183808"/>
    <property type="gene ID" value="HelroG183808"/>
</dbReference>
<dbReference type="InParanoid" id="T1FK81"/>
<proteinExistence type="predicted"/>
<dbReference type="HOGENOM" id="CLU_2111459_0_0_1"/>
<gene>
    <name evidence="2" type="primary">20209230</name>
    <name evidence="1" type="ORF">HELRODRAFT_183808</name>
</gene>
<name>T1FK81_HELRO</name>
<dbReference type="CTD" id="20209230"/>